<evidence type="ECO:0000259" key="1">
    <source>
        <dbReference type="PROSITE" id="PS50022"/>
    </source>
</evidence>
<evidence type="ECO:0000313" key="3">
    <source>
        <dbReference type="RefSeq" id="XP_018012678.2"/>
    </source>
</evidence>
<reference evidence="3" key="1">
    <citation type="submission" date="2025-08" db="UniProtKB">
        <authorList>
            <consortium name="RefSeq"/>
        </authorList>
    </citation>
    <scope>IDENTIFICATION</scope>
    <source>
        <tissue evidence="3">Whole organism</tissue>
    </source>
</reference>
<name>A0A8B7NGC4_HYAAZ</name>
<dbReference type="OrthoDB" id="6396292at2759"/>
<organism evidence="2 3">
    <name type="scientific">Hyalella azteca</name>
    <name type="common">Amphipod</name>
    <dbReference type="NCBI Taxonomy" id="294128"/>
    <lineage>
        <taxon>Eukaryota</taxon>
        <taxon>Metazoa</taxon>
        <taxon>Ecdysozoa</taxon>
        <taxon>Arthropoda</taxon>
        <taxon>Crustacea</taxon>
        <taxon>Multicrustacea</taxon>
        <taxon>Malacostraca</taxon>
        <taxon>Eumalacostraca</taxon>
        <taxon>Peracarida</taxon>
        <taxon>Amphipoda</taxon>
        <taxon>Senticaudata</taxon>
        <taxon>Talitrida</taxon>
        <taxon>Talitroidea</taxon>
        <taxon>Hyalellidae</taxon>
        <taxon>Hyalella</taxon>
    </lineage>
</organism>
<dbReference type="InterPro" id="IPR000421">
    <property type="entry name" value="FA58C"/>
</dbReference>
<dbReference type="InterPro" id="IPR008979">
    <property type="entry name" value="Galactose-bd-like_sf"/>
</dbReference>
<dbReference type="InterPro" id="IPR051941">
    <property type="entry name" value="BG_Antigen-Binding_Lectin"/>
</dbReference>
<accession>A0A8B7NGC4</accession>
<dbReference type="RefSeq" id="XP_018012678.2">
    <property type="nucleotide sequence ID" value="XM_018157189.2"/>
</dbReference>
<dbReference type="GeneID" id="108669779"/>
<dbReference type="KEGG" id="hazt:108669779"/>
<proteinExistence type="predicted"/>
<protein>
    <submittedName>
        <fullName evidence="3">Uncharacterized protein LOC108669779</fullName>
    </submittedName>
</protein>
<gene>
    <name evidence="3" type="primary">LOC108669779</name>
</gene>
<keyword evidence="2" id="KW-1185">Reference proteome</keyword>
<dbReference type="Gene3D" id="2.60.120.260">
    <property type="entry name" value="Galactose-binding domain-like"/>
    <property type="match status" value="1"/>
</dbReference>
<dbReference type="PANTHER" id="PTHR45713:SF6">
    <property type="entry name" value="F5_8 TYPE C DOMAIN-CONTAINING PROTEIN"/>
    <property type="match status" value="1"/>
</dbReference>
<dbReference type="PANTHER" id="PTHR45713">
    <property type="entry name" value="FTP DOMAIN-CONTAINING PROTEIN"/>
    <property type="match status" value="1"/>
</dbReference>
<feature type="domain" description="F5/8 type C" evidence="1">
    <location>
        <begin position="1"/>
        <end position="154"/>
    </location>
</feature>
<evidence type="ECO:0000313" key="2">
    <source>
        <dbReference type="Proteomes" id="UP000694843"/>
    </source>
</evidence>
<dbReference type="Proteomes" id="UP000694843">
    <property type="component" value="Unplaced"/>
</dbReference>
<dbReference type="SUPFAM" id="SSF49785">
    <property type="entry name" value="Galactose-binding domain-like"/>
    <property type="match status" value="1"/>
</dbReference>
<sequence length="159" mass="17366">MRIRSAPPPLMNVALLKPTRASTTLGPGYAVARANDGSLNGFFHSDKEDYPFMVVDLGTAFSIEGVRILPRLNYNSTRFSGIDVRTGLTEVAGPDFGSYSRLVLFPGPVYEPVTWVAQNLTQPVLGRFLSVQRTVQTVSADACLEITELEVFARQANTV</sequence>
<dbReference type="PROSITE" id="PS50022">
    <property type="entry name" value="FA58C_3"/>
    <property type="match status" value="1"/>
</dbReference>
<dbReference type="AlphaFoldDB" id="A0A8B7NGC4"/>